<evidence type="ECO:0000313" key="3">
    <source>
        <dbReference type="EMBL" id="PNV64883.1"/>
    </source>
</evidence>
<dbReference type="Pfam" id="PF03780">
    <property type="entry name" value="Asp23"/>
    <property type="match status" value="1"/>
</dbReference>
<accession>A0A2K2U3H4</accession>
<evidence type="ECO:0000313" key="2">
    <source>
        <dbReference type="EMBL" id="HJH43037.1"/>
    </source>
</evidence>
<comment type="caution">
    <text evidence="3">The sequence shown here is derived from an EMBL/GenBank/DDBJ whole genome shotgun (WGS) entry which is preliminary data.</text>
</comment>
<reference evidence="2" key="2">
    <citation type="journal article" date="2021" name="PeerJ">
        <title>Extensive microbial diversity within the chicken gut microbiome revealed by metagenomics and culture.</title>
        <authorList>
            <person name="Gilroy R."/>
            <person name="Ravi A."/>
            <person name="Getino M."/>
            <person name="Pursley I."/>
            <person name="Horton D.L."/>
            <person name="Alikhan N.F."/>
            <person name="Baker D."/>
            <person name="Gharbi K."/>
            <person name="Hall N."/>
            <person name="Watson M."/>
            <person name="Adriaenssens E.M."/>
            <person name="Foster-Nyarko E."/>
            <person name="Jarju S."/>
            <person name="Secka A."/>
            <person name="Antonio M."/>
            <person name="Oren A."/>
            <person name="Chaudhuri R.R."/>
            <person name="La Ragione R."/>
            <person name="Hildebrand F."/>
            <person name="Pallen M.J."/>
        </authorList>
    </citation>
    <scope>NUCLEOTIDE SEQUENCE</scope>
    <source>
        <strain evidence="2">USAMLcec12-2067</strain>
    </source>
</reference>
<dbReference type="RefSeq" id="WP_087195219.1">
    <property type="nucleotide sequence ID" value="NZ_DBEYRC010000057.1"/>
</dbReference>
<gene>
    <name evidence="3" type="ORF">C2L80_09585</name>
    <name evidence="2" type="ORF">K8V16_04490</name>
</gene>
<dbReference type="EMBL" id="DYZL01000088">
    <property type="protein sequence ID" value="HJH43037.1"/>
    <property type="molecule type" value="Genomic_DNA"/>
</dbReference>
<evidence type="ECO:0000313" key="4">
    <source>
        <dbReference type="Proteomes" id="UP000236488"/>
    </source>
</evidence>
<protein>
    <submittedName>
        <fullName evidence="3">Asp23/Gls24 family envelope stress response protein</fullName>
    </submittedName>
</protein>
<dbReference type="AlphaFoldDB" id="A0A2K2U3H4"/>
<dbReference type="Proteomes" id="UP000789325">
    <property type="component" value="Unassembled WGS sequence"/>
</dbReference>
<organism evidence="3 4">
    <name type="scientific">Rubneribacter badeniensis</name>
    <dbReference type="NCBI Taxonomy" id="2070688"/>
    <lineage>
        <taxon>Bacteria</taxon>
        <taxon>Bacillati</taxon>
        <taxon>Actinomycetota</taxon>
        <taxon>Coriobacteriia</taxon>
        <taxon>Eggerthellales</taxon>
        <taxon>Eggerthellaceae</taxon>
        <taxon>Rubneribacter</taxon>
    </lineage>
</organism>
<dbReference type="InterPro" id="IPR005531">
    <property type="entry name" value="Asp23"/>
</dbReference>
<sequence length="115" mass="12118">MSDTIPGNLHVANDVLADMVGNAALECYGVVGMAAPSAADGIAKILPASRLRRGVVVSTTEAGVHVELYVVIEYGTNINTVSQNLIDQVSFALTEYARVPLDGVEVHVQGVKVRK</sequence>
<dbReference type="PANTHER" id="PTHR34297:SF2">
    <property type="entry name" value="ASP23_GLS24 FAMILY ENVELOPE STRESS RESPONSE PROTEIN"/>
    <property type="match status" value="1"/>
</dbReference>
<reference evidence="3 4" key="1">
    <citation type="journal article" date="2018" name="Int. J. Syst. Evol. Microbiol.">
        <title>Rubneribacter badeniensis gen. nov., sp. nov. and Enteroscipio rubneri gen. nov., sp. nov., new members of the Eggerthellaceae isolated from human faeces.</title>
        <authorList>
            <person name="Danylec N."/>
            <person name="Gobl A."/>
            <person name="Stoll D.A."/>
            <person name="Hetzer B."/>
            <person name="Kulling S.E."/>
            <person name="Huch M."/>
        </authorList>
    </citation>
    <scope>NUCLEOTIDE SEQUENCE [LARGE SCALE GENOMIC DNA]</scope>
    <source>
        <strain evidence="3 4">ResAG-85</strain>
    </source>
</reference>
<name>A0A2K2U3H4_9ACTN</name>
<proteinExistence type="inferred from homology"/>
<dbReference type="PANTHER" id="PTHR34297">
    <property type="entry name" value="HYPOTHETICAL CYTOSOLIC PROTEIN-RELATED"/>
    <property type="match status" value="1"/>
</dbReference>
<dbReference type="Proteomes" id="UP000236488">
    <property type="component" value="Unassembled WGS sequence"/>
</dbReference>
<keyword evidence="4" id="KW-1185">Reference proteome</keyword>
<dbReference type="EMBL" id="PPEL01000061">
    <property type="protein sequence ID" value="PNV64883.1"/>
    <property type="molecule type" value="Genomic_DNA"/>
</dbReference>
<reference evidence="2" key="3">
    <citation type="submission" date="2021-09" db="EMBL/GenBank/DDBJ databases">
        <authorList>
            <person name="Gilroy R."/>
        </authorList>
    </citation>
    <scope>NUCLEOTIDE SEQUENCE</scope>
    <source>
        <strain evidence="2">USAMLcec12-2067</strain>
    </source>
</reference>
<evidence type="ECO:0000256" key="1">
    <source>
        <dbReference type="ARBA" id="ARBA00005721"/>
    </source>
</evidence>
<comment type="similarity">
    <text evidence="1">Belongs to the asp23 family.</text>
</comment>